<sequence>MEPPVSGSNQRQSTILRARPTEYWGWLAVALFLLLTVDLLTSMYAAAAVGLHAEANPIMAWLLVQPLWILVGTHVVAAVVSAIAFEGILRLLNRSTGTGQRLFAVSLECWLGCLVAFGLFLFANNVSVIVHGMSLL</sequence>
<keyword evidence="1" id="KW-1133">Transmembrane helix</keyword>
<keyword evidence="1" id="KW-0472">Membrane</keyword>
<protein>
    <recommendedName>
        <fullName evidence="4">DUF5658 domain-containing protein</fullName>
    </recommendedName>
</protein>
<accession>A0AAE3FXH2</accession>
<evidence type="ECO:0008006" key="4">
    <source>
        <dbReference type="Google" id="ProtNLM"/>
    </source>
</evidence>
<dbReference type="RefSeq" id="WP_174653714.1">
    <property type="nucleotide sequence ID" value="NZ_JAKRVX010000003.1"/>
</dbReference>
<proteinExistence type="predicted"/>
<reference evidence="2" key="2">
    <citation type="submission" date="2022-02" db="EMBL/GenBank/DDBJ databases">
        <authorList>
            <person name="Elcheninov A.G."/>
            <person name="Sorokin D.Y."/>
            <person name="Kublanov I.V."/>
        </authorList>
    </citation>
    <scope>NUCLEOTIDE SEQUENCE</scope>
    <source>
        <strain evidence="2">AArc-St2</strain>
    </source>
</reference>
<feature type="transmembrane region" description="Helical" evidence="1">
    <location>
        <begin position="101"/>
        <end position="123"/>
    </location>
</feature>
<dbReference type="EMBL" id="JAKRVX010000003">
    <property type="protein sequence ID" value="MCL9817178.1"/>
    <property type="molecule type" value="Genomic_DNA"/>
</dbReference>
<evidence type="ECO:0000256" key="1">
    <source>
        <dbReference type="SAM" id="Phobius"/>
    </source>
</evidence>
<reference evidence="2" key="1">
    <citation type="journal article" date="2022" name="Syst. Appl. Microbiol.">
        <title>Natronocalculus amylovorans gen. nov., sp. nov., and Natranaeroarchaeum aerophilus sp. nov., dominant culturable amylolytic natronoarchaea from hypersaline soda lakes in southwestern Siberia.</title>
        <authorList>
            <person name="Sorokin D.Y."/>
            <person name="Elcheninov A.G."/>
            <person name="Khizhniak T.V."/>
            <person name="Koenen M."/>
            <person name="Bale N.J."/>
            <person name="Damste J.S.S."/>
            <person name="Kublanov I.V."/>
        </authorList>
    </citation>
    <scope>NUCLEOTIDE SEQUENCE</scope>
    <source>
        <strain evidence="2">AArc-St2</strain>
    </source>
</reference>
<gene>
    <name evidence="2" type="ORF">AArcSt2_09500</name>
</gene>
<keyword evidence="1" id="KW-0812">Transmembrane</keyword>
<dbReference type="AlphaFoldDB" id="A0AAE3FXH2"/>
<evidence type="ECO:0000313" key="2">
    <source>
        <dbReference type="EMBL" id="MCL9817178.1"/>
    </source>
</evidence>
<comment type="caution">
    <text evidence="2">The sequence shown here is derived from an EMBL/GenBank/DDBJ whole genome shotgun (WGS) entry which is preliminary data.</text>
</comment>
<organism evidence="2 3">
    <name type="scientific">Natronocalculus amylovorans</name>
    <dbReference type="NCBI Taxonomy" id="2917812"/>
    <lineage>
        <taxon>Archaea</taxon>
        <taxon>Methanobacteriati</taxon>
        <taxon>Methanobacteriota</taxon>
        <taxon>Stenosarchaea group</taxon>
        <taxon>Halobacteria</taxon>
        <taxon>Halobacteriales</taxon>
        <taxon>Haloferacaceae</taxon>
        <taxon>Natronocalculus</taxon>
    </lineage>
</organism>
<evidence type="ECO:0000313" key="3">
    <source>
        <dbReference type="Proteomes" id="UP001203207"/>
    </source>
</evidence>
<name>A0AAE3FXH2_9EURY</name>
<dbReference type="Proteomes" id="UP001203207">
    <property type="component" value="Unassembled WGS sequence"/>
</dbReference>
<keyword evidence="3" id="KW-1185">Reference proteome</keyword>
<feature type="transmembrane region" description="Helical" evidence="1">
    <location>
        <begin position="23"/>
        <end position="47"/>
    </location>
</feature>
<feature type="transmembrane region" description="Helical" evidence="1">
    <location>
        <begin position="67"/>
        <end position="89"/>
    </location>
</feature>